<evidence type="ECO:0000313" key="3">
    <source>
        <dbReference type="Proteomes" id="UP001596036"/>
    </source>
</evidence>
<feature type="transmembrane region" description="Helical" evidence="1">
    <location>
        <begin position="9"/>
        <end position="30"/>
    </location>
</feature>
<reference evidence="3" key="1">
    <citation type="journal article" date="2019" name="Int. J. Syst. Evol. Microbiol.">
        <title>The Global Catalogue of Microorganisms (GCM) 10K type strain sequencing project: providing services to taxonomists for standard genome sequencing and annotation.</title>
        <authorList>
            <consortium name="The Broad Institute Genomics Platform"/>
            <consortium name="The Broad Institute Genome Sequencing Center for Infectious Disease"/>
            <person name="Wu L."/>
            <person name="Ma J."/>
        </authorList>
    </citation>
    <scope>NUCLEOTIDE SEQUENCE [LARGE SCALE GENOMIC DNA]</scope>
    <source>
        <strain evidence="3">KACC 11407</strain>
    </source>
</reference>
<dbReference type="RefSeq" id="WP_386753728.1">
    <property type="nucleotide sequence ID" value="NZ_JBHSNM010000001.1"/>
</dbReference>
<protein>
    <recommendedName>
        <fullName evidence="4">DUF2798 domain-containing protein</fullName>
    </recommendedName>
</protein>
<sequence>MLSSPRARLAYLLTMLLAFAGILGLAVIALEQAISAGPAEAWMMAGVLAVVVALPLALVLLPVAGWLQRRARKVVIVPNAGQNVPRAGR</sequence>
<accession>A0ABW0SLW8</accession>
<keyword evidence="1" id="KW-1133">Transmembrane helix</keyword>
<evidence type="ECO:0000256" key="1">
    <source>
        <dbReference type="SAM" id="Phobius"/>
    </source>
</evidence>
<keyword evidence="1" id="KW-0812">Transmembrane</keyword>
<dbReference type="Proteomes" id="UP001596036">
    <property type="component" value="Unassembled WGS sequence"/>
</dbReference>
<keyword evidence="3" id="KW-1185">Reference proteome</keyword>
<keyword evidence="1" id="KW-0472">Membrane</keyword>
<evidence type="ECO:0008006" key="4">
    <source>
        <dbReference type="Google" id="ProtNLM"/>
    </source>
</evidence>
<dbReference type="EMBL" id="JBHSNM010000001">
    <property type="protein sequence ID" value="MFC5569577.1"/>
    <property type="molecule type" value="Genomic_DNA"/>
</dbReference>
<evidence type="ECO:0000313" key="2">
    <source>
        <dbReference type="EMBL" id="MFC5569577.1"/>
    </source>
</evidence>
<organism evidence="2 3">
    <name type="scientific">Lysobacter yangpyeongensis</name>
    <dbReference type="NCBI Taxonomy" id="346182"/>
    <lineage>
        <taxon>Bacteria</taxon>
        <taxon>Pseudomonadati</taxon>
        <taxon>Pseudomonadota</taxon>
        <taxon>Gammaproteobacteria</taxon>
        <taxon>Lysobacterales</taxon>
        <taxon>Lysobacteraceae</taxon>
        <taxon>Lysobacter</taxon>
    </lineage>
</organism>
<dbReference type="Pfam" id="PF11391">
    <property type="entry name" value="DUF2798"/>
    <property type="match status" value="1"/>
</dbReference>
<feature type="transmembrane region" description="Helical" evidence="1">
    <location>
        <begin position="42"/>
        <end position="67"/>
    </location>
</feature>
<name>A0ABW0SLW8_9GAMM</name>
<gene>
    <name evidence="2" type="ORF">ACFPN1_05830</name>
</gene>
<dbReference type="InterPro" id="IPR021529">
    <property type="entry name" value="DUF2798"/>
</dbReference>
<proteinExistence type="predicted"/>
<comment type="caution">
    <text evidence="2">The sequence shown here is derived from an EMBL/GenBank/DDBJ whole genome shotgun (WGS) entry which is preliminary data.</text>
</comment>